<dbReference type="InterPro" id="IPR000372">
    <property type="entry name" value="LRRNT"/>
</dbReference>
<evidence type="ECO:0000256" key="25">
    <source>
        <dbReference type="SAM" id="SignalP"/>
    </source>
</evidence>
<evidence type="ECO:0000256" key="6">
    <source>
        <dbReference type="ARBA" id="ARBA00022614"/>
    </source>
</evidence>
<evidence type="ECO:0000256" key="19">
    <source>
        <dbReference type="ARBA" id="ARBA00048396"/>
    </source>
</evidence>
<dbReference type="SUPFAM" id="SSF48726">
    <property type="entry name" value="Immunoglobulin"/>
    <property type="match status" value="4"/>
</dbReference>
<keyword evidence="11" id="KW-0106">Calcium</keyword>
<keyword evidence="14" id="KW-1015">Disulfide bond</keyword>
<dbReference type="InterPro" id="IPR019791">
    <property type="entry name" value="Haem_peroxidase_animal"/>
</dbReference>
<evidence type="ECO:0000259" key="26">
    <source>
        <dbReference type="PROSITE" id="PS50184"/>
    </source>
</evidence>
<dbReference type="Gene3D" id="2.60.40.10">
    <property type="entry name" value="Immunoglobulins"/>
    <property type="match status" value="4"/>
</dbReference>
<keyword evidence="8 23" id="KW-0479">Metal-binding</keyword>
<evidence type="ECO:0000256" key="12">
    <source>
        <dbReference type="ARBA" id="ARBA00023002"/>
    </source>
</evidence>
<dbReference type="InterPro" id="IPR003598">
    <property type="entry name" value="Ig_sub2"/>
</dbReference>
<dbReference type="InterPro" id="IPR000483">
    <property type="entry name" value="Cys-rich_flank_reg_C"/>
</dbReference>
<evidence type="ECO:0000256" key="10">
    <source>
        <dbReference type="ARBA" id="ARBA00022737"/>
    </source>
</evidence>
<evidence type="ECO:0000256" key="23">
    <source>
        <dbReference type="PIRSR" id="PIRSR619791-2"/>
    </source>
</evidence>
<dbReference type="InterPro" id="IPR003591">
    <property type="entry name" value="Leu-rich_rpt_typical-subtyp"/>
</dbReference>
<dbReference type="InterPro" id="IPR007110">
    <property type="entry name" value="Ig-like_dom"/>
</dbReference>
<dbReference type="PROSITE" id="PS50835">
    <property type="entry name" value="IG_LIKE"/>
    <property type="match status" value="4"/>
</dbReference>
<evidence type="ECO:0000256" key="5">
    <source>
        <dbReference type="ARBA" id="ARBA00022559"/>
    </source>
</evidence>
<comment type="catalytic activity">
    <reaction evidence="21">
        <text>hypobromite + L-tyrosyl-[protein] + H(+) = 3-bromo-L-tyrosyl-[protein] + H2O</text>
        <dbReference type="Rhea" id="RHEA:69356"/>
        <dbReference type="Rhea" id="RHEA-COMP:10136"/>
        <dbReference type="Rhea" id="RHEA-COMP:17686"/>
        <dbReference type="ChEBI" id="CHEBI:15377"/>
        <dbReference type="ChEBI" id="CHEBI:15378"/>
        <dbReference type="ChEBI" id="CHEBI:29250"/>
        <dbReference type="ChEBI" id="CHEBI:46858"/>
        <dbReference type="ChEBI" id="CHEBI:183512"/>
    </reaction>
    <physiologicalReaction direction="left-to-right" evidence="21">
        <dbReference type="Rhea" id="RHEA:69357"/>
    </physiologicalReaction>
</comment>
<dbReference type="InterPro" id="IPR001007">
    <property type="entry name" value="VWF_dom"/>
</dbReference>
<keyword evidence="5" id="KW-0575">Peroxidase</keyword>
<evidence type="ECO:0000313" key="29">
    <source>
        <dbReference type="RefSeq" id="XP_029634861.1"/>
    </source>
</evidence>
<dbReference type="PROSITE" id="PS50184">
    <property type="entry name" value="VWFC_2"/>
    <property type="match status" value="1"/>
</dbReference>
<dbReference type="PROSITE" id="PS01208">
    <property type="entry name" value="VWFC_1"/>
    <property type="match status" value="1"/>
</dbReference>
<keyword evidence="13 23" id="KW-0408">Iron</keyword>
<dbReference type="PROSITE" id="PS51450">
    <property type="entry name" value="LRR"/>
    <property type="match status" value="2"/>
</dbReference>
<dbReference type="GO" id="GO:0006979">
    <property type="term" value="P:response to oxidative stress"/>
    <property type="evidence" value="ECO:0007669"/>
    <property type="project" value="InterPro"/>
</dbReference>
<keyword evidence="9 25" id="KW-0732">Signal</keyword>
<comment type="catalytic activity">
    <reaction evidence="20">
        <text>L-tyrosyl-[protein] + bromide + H2O2 + H(+) = 3-bromo-L-tyrosyl-[protein] + 2 H2O</text>
        <dbReference type="Rhea" id="RHEA:69360"/>
        <dbReference type="Rhea" id="RHEA-COMP:10136"/>
        <dbReference type="Rhea" id="RHEA-COMP:17686"/>
        <dbReference type="ChEBI" id="CHEBI:15377"/>
        <dbReference type="ChEBI" id="CHEBI:15378"/>
        <dbReference type="ChEBI" id="CHEBI:15858"/>
        <dbReference type="ChEBI" id="CHEBI:16240"/>
        <dbReference type="ChEBI" id="CHEBI:46858"/>
        <dbReference type="ChEBI" id="CHEBI:183512"/>
    </reaction>
    <physiologicalReaction direction="left-to-right" evidence="20">
        <dbReference type="Rhea" id="RHEA:69361"/>
    </physiologicalReaction>
</comment>
<dbReference type="Proteomes" id="UP000515154">
    <property type="component" value="Linkage group LG4"/>
</dbReference>
<dbReference type="InterPro" id="IPR032675">
    <property type="entry name" value="LRR_dom_sf"/>
</dbReference>
<dbReference type="InterPro" id="IPR013098">
    <property type="entry name" value="Ig_I-set"/>
</dbReference>
<feature type="signal peptide" evidence="25">
    <location>
        <begin position="1"/>
        <end position="27"/>
    </location>
</feature>
<name>A0A6P7S9Z1_9MOLL</name>
<dbReference type="Gene3D" id="6.20.200.20">
    <property type="match status" value="1"/>
</dbReference>
<evidence type="ECO:0000256" key="14">
    <source>
        <dbReference type="ARBA" id="ARBA00023157"/>
    </source>
</evidence>
<dbReference type="CDD" id="cd09826">
    <property type="entry name" value="peroxidasin_like"/>
    <property type="match status" value="1"/>
</dbReference>
<comment type="catalytic activity">
    <reaction evidence="19">
        <text>L-lysyl-[collagen] + L-methionyl-[collagen] + hypobromite = [collagen]-L-lysyl-N-S-L-methionyl-[collagen] + bromide + H2O + H(+)</text>
        <dbReference type="Rhea" id="RHEA:66024"/>
        <dbReference type="Rhea" id="RHEA-COMP:12751"/>
        <dbReference type="Rhea" id="RHEA-COMP:16949"/>
        <dbReference type="Rhea" id="RHEA-COMP:16951"/>
        <dbReference type="ChEBI" id="CHEBI:15377"/>
        <dbReference type="ChEBI" id="CHEBI:15378"/>
        <dbReference type="ChEBI" id="CHEBI:15858"/>
        <dbReference type="ChEBI" id="CHEBI:16044"/>
        <dbReference type="ChEBI" id="CHEBI:29250"/>
        <dbReference type="ChEBI" id="CHEBI:29969"/>
        <dbReference type="ChEBI" id="CHEBI:166867"/>
    </reaction>
    <physiologicalReaction direction="left-to-right" evidence="19">
        <dbReference type="Rhea" id="RHEA:66025"/>
    </physiologicalReaction>
</comment>
<evidence type="ECO:0000256" key="22">
    <source>
        <dbReference type="ARBA" id="ARBA00061342"/>
    </source>
</evidence>
<dbReference type="SMART" id="SM00369">
    <property type="entry name" value="LRR_TYP"/>
    <property type="match status" value="4"/>
</dbReference>
<dbReference type="Pfam" id="PF00093">
    <property type="entry name" value="VWC"/>
    <property type="match status" value="1"/>
</dbReference>
<feature type="chain" id="PRO_5028310626" evidence="25">
    <location>
        <begin position="28"/>
        <end position="1474"/>
    </location>
</feature>
<dbReference type="PROSITE" id="PS50292">
    <property type="entry name" value="PEROXIDASE_3"/>
    <property type="match status" value="1"/>
</dbReference>
<dbReference type="Gene3D" id="1.10.640.10">
    <property type="entry name" value="Haem peroxidase domain superfamily, animal type"/>
    <property type="match status" value="1"/>
</dbReference>
<dbReference type="SUPFAM" id="SSF48113">
    <property type="entry name" value="Heme-dependent peroxidases"/>
    <property type="match status" value="1"/>
</dbReference>
<dbReference type="Pfam" id="PF13855">
    <property type="entry name" value="LRR_8"/>
    <property type="match status" value="1"/>
</dbReference>
<dbReference type="SUPFAM" id="SSF52058">
    <property type="entry name" value="L domain-like"/>
    <property type="match status" value="1"/>
</dbReference>
<dbReference type="SMART" id="SM00409">
    <property type="entry name" value="IG"/>
    <property type="match status" value="4"/>
</dbReference>
<dbReference type="Gene3D" id="3.80.10.10">
    <property type="entry name" value="Ribonuclease Inhibitor"/>
    <property type="match status" value="2"/>
</dbReference>
<dbReference type="InterPro" id="IPR037120">
    <property type="entry name" value="Haem_peroxidase_sf_animal"/>
</dbReference>
<dbReference type="InterPro" id="IPR003599">
    <property type="entry name" value="Ig_sub"/>
</dbReference>
<reference evidence="29" key="1">
    <citation type="submission" date="2025-08" db="UniProtKB">
        <authorList>
            <consortium name="RefSeq"/>
        </authorList>
    </citation>
    <scope>IDENTIFICATION</scope>
</reference>
<dbReference type="SUPFAM" id="SSF57603">
    <property type="entry name" value="FnI-like domain"/>
    <property type="match status" value="1"/>
</dbReference>
<evidence type="ECO:0000256" key="2">
    <source>
        <dbReference type="ARBA" id="ARBA00004613"/>
    </source>
</evidence>
<dbReference type="FunFam" id="1.10.640.10:FF:000001">
    <property type="entry name" value="Peroxidasin homolog"/>
    <property type="match status" value="1"/>
</dbReference>
<keyword evidence="15" id="KW-0325">Glycoprotein</keyword>
<evidence type="ECO:0000256" key="13">
    <source>
        <dbReference type="ARBA" id="ARBA00023004"/>
    </source>
</evidence>
<accession>A0A6P7S9Z1</accession>
<dbReference type="FunFam" id="2.60.40.10:FF:000189">
    <property type="entry name" value="Neogenin isoform 3"/>
    <property type="match status" value="1"/>
</dbReference>
<feature type="binding site" description="axial binding residue" evidence="23">
    <location>
        <position position="1072"/>
    </location>
    <ligand>
        <name>heme b</name>
        <dbReference type="ChEBI" id="CHEBI:60344"/>
    </ligand>
    <ligandPart>
        <name>Fe</name>
        <dbReference type="ChEBI" id="CHEBI:18248"/>
    </ligandPart>
</feature>
<dbReference type="Pfam" id="PF03098">
    <property type="entry name" value="An_peroxidase"/>
    <property type="match status" value="1"/>
</dbReference>
<keyword evidence="12" id="KW-0560">Oxidoreductase</keyword>
<evidence type="ECO:0000256" key="21">
    <source>
        <dbReference type="ARBA" id="ARBA00049501"/>
    </source>
</evidence>
<dbReference type="InterPro" id="IPR013783">
    <property type="entry name" value="Ig-like_fold"/>
</dbReference>
<feature type="domain" description="Ig-like" evidence="27">
    <location>
        <begin position="523"/>
        <end position="607"/>
    </location>
</feature>
<dbReference type="PANTHER" id="PTHR11475">
    <property type="entry name" value="OXIDASE/PEROXIDASE"/>
    <property type="match status" value="1"/>
</dbReference>
<evidence type="ECO:0000256" key="1">
    <source>
        <dbReference type="ARBA" id="ARBA00001970"/>
    </source>
</evidence>
<keyword evidence="7 23" id="KW-0349">Heme</keyword>
<dbReference type="Pfam" id="PF13927">
    <property type="entry name" value="Ig_3"/>
    <property type="match status" value="1"/>
</dbReference>
<evidence type="ECO:0000259" key="27">
    <source>
        <dbReference type="PROSITE" id="PS50835"/>
    </source>
</evidence>
<evidence type="ECO:0000256" key="8">
    <source>
        <dbReference type="ARBA" id="ARBA00022723"/>
    </source>
</evidence>
<comment type="similarity">
    <text evidence="22">Belongs to the peroxidase family. XPO subfamily.</text>
</comment>
<comment type="catalytic activity">
    <reaction evidence="18">
        <text>L-lysyl-[collagen] + L-methionyl-[collagen] + H2O2 = [collagen]-L-lysyl-N-S-L-methionyl-[collagen] + 2 H2O + H(+)</text>
        <dbReference type="Rhea" id="RHEA:66020"/>
        <dbReference type="Rhea" id="RHEA-COMP:12751"/>
        <dbReference type="Rhea" id="RHEA-COMP:16949"/>
        <dbReference type="Rhea" id="RHEA-COMP:16951"/>
        <dbReference type="ChEBI" id="CHEBI:15377"/>
        <dbReference type="ChEBI" id="CHEBI:15378"/>
        <dbReference type="ChEBI" id="CHEBI:16044"/>
        <dbReference type="ChEBI" id="CHEBI:16240"/>
        <dbReference type="ChEBI" id="CHEBI:29969"/>
        <dbReference type="ChEBI" id="CHEBI:166867"/>
    </reaction>
    <physiologicalReaction direction="left-to-right" evidence="18">
        <dbReference type="Rhea" id="RHEA:66021"/>
    </physiologicalReaction>
</comment>
<keyword evidence="24" id="KW-0175">Coiled coil</keyword>
<feature type="domain" description="Ig-like" evidence="27">
    <location>
        <begin position="329"/>
        <end position="427"/>
    </location>
</feature>
<dbReference type="InterPro" id="IPR001611">
    <property type="entry name" value="Leu-rich_rpt"/>
</dbReference>
<comment type="cofactor">
    <cofactor evidence="1">
        <name>heme b</name>
        <dbReference type="ChEBI" id="CHEBI:60344"/>
    </cofactor>
</comment>
<comment type="similarity">
    <text evidence="3">Belongs to the immunoglobulin superfamily. DCC family.</text>
</comment>
<sequence length="1474" mass="166081">MSNQVRLFCRSLLAFLTLASIWTGTLGRCPRECQCNDNKVLCMYKGLTKVVRVPLETTLLDLRSNKIKNIAVGTFSNLQYLETLLLNHNEIDVLTRNAFVGLPSLRELYLYQNRITTIQTGTFNELRNLEQLYLQNNSIKTLPAGVFDGLPKLRKVNLQGNPLVCDCKLKWLSDKLRLLGDRSNVTCELPLSVSGQLVSELSPDQFLCRAPLFTVEPEDMRLEIGTSMVFTCAATGDPEPEISWLHNGQVLAQSATIIFWGDALKRLMIQNIKQSDSGTYTCVASNSVGQTFSRGALLQSDLPSTARPRVTQAPVRFPAQPHSRRIFPPRQQRLPARRFDSGSFQGELLDIMAKQGDNITLQCVEDDDSSARISWTKDNLPLSTPDHITLSTTGSLFIVNIQQNDQGLYRCTATSSSGTITRELRITLQIPPAFFEPPRDQTVPEGSSATLRCRAQGNPVPIITWSKSGEALPNNGRFTITSNELRILQVNIDDRGLYICRAESTAGSREATAYLAVSPRTAPSLVHRQTDREVSLNSQVTLLCDAEGEPTPSYRWEKDNLPLQYDNRIRSEGNALTFQRVLFNDAGEYECIAENIEGIDRNSFHLSVVARRGVNIGHQLVTSSTDEAINRINLAANVTYDHLFNRKKTYTISDLLSVVRYPSAEALELAKAEEIFEQTLDIIYEHVREGYKYNLEDHELSYRELLSPEHIQLVANLSGCSRRFPNIDCSDMCFHKKYRSFDGSCNNLLNPASGASNQAFRRLLPPRYENGFNTPVGWNPSREYNGIPLPSPRLVSSVLIGSNHVTDDDLSTHMLMQWGQFVDHDMDLAPQSISNARFSDGRGCNETCTNDYPCFPIQVPLNDQRIRNRECLGFARSSAICNSGGTSIFFNTLAPREQLNAITSFIDASNVYGSTFEDASSLRDLTSSRGLLQVGAAPDGKALLPFDNNGLLANVDCQLEATKRHLPCFLAGDHRANEQLALTAMHTLWLRQHNKIATELLQLNPHWDGTLLYHESRKIVGAMMQHITYEHWLPDILGPKGMKLLGKYKSYDPQIDPKISNEFSTAAFRVGHTLIQPIIYRLNERFQPIRSGNLPLHKAFFSPYRVVEEGGIDPLLRGLFAVPAKKQIPEEMFNSELTEKLFVLANSLGQDLGSLNIQRGRDHGLPSYNEYRAFCGMNKATSFNDLRKEIPDANIRSHLENLYRHPDNIDLFVGGISETPKRNSKVGPTFLCIIVDQFRRLRDGDRFWYENPGVFTADQLTQLRQVTLARVICDNSDNINQVQRNVFHIARNRSEYLPCEKIPKIDIKMWSDCCFDCQKSGEFQSITSFYSSRRSFHSRPEDRHLFTSSNLPRDSQFLSDQPVSPANSSYFYKSNQKSSHLDTRVEGMEKTIKNLDRMVRKLRKQVFGLQKQQSSLSTCVGADGKRYSNSEEWKVNDCQVCKCKNGQVECEKEICPPATCSNPKTVPGVCCQMC</sequence>
<dbReference type="InterPro" id="IPR036179">
    <property type="entry name" value="Ig-like_dom_sf"/>
</dbReference>
<dbReference type="FunFam" id="2.60.40.10:FF:000299">
    <property type="entry name" value="protogenin isoform X2"/>
    <property type="match status" value="1"/>
</dbReference>
<keyword evidence="16" id="KW-0393">Immunoglobulin domain</keyword>
<evidence type="ECO:0000313" key="28">
    <source>
        <dbReference type="Proteomes" id="UP000515154"/>
    </source>
</evidence>
<dbReference type="InterPro" id="IPR010255">
    <property type="entry name" value="Haem_peroxidase_sf"/>
</dbReference>
<proteinExistence type="inferred from homology"/>
<protein>
    <submittedName>
        <fullName evidence="29">Peroxidasin</fullName>
    </submittedName>
</protein>
<dbReference type="PRINTS" id="PR00457">
    <property type="entry name" value="ANPEROXIDASE"/>
</dbReference>
<comment type="catalytic activity">
    <reaction evidence="17">
        <text>bromide + H2O2 = hypobromite + H2O</text>
        <dbReference type="Rhea" id="RHEA:66016"/>
        <dbReference type="ChEBI" id="CHEBI:15377"/>
        <dbReference type="ChEBI" id="CHEBI:15858"/>
        <dbReference type="ChEBI" id="CHEBI:16240"/>
        <dbReference type="ChEBI" id="CHEBI:29250"/>
    </reaction>
    <physiologicalReaction direction="left-to-right" evidence="17">
        <dbReference type="Rhea" id="RHEA:66017"/>
    </physiologicalReaction>
</comment>
<dbReference type="SMART" id="SM00214">
    <property type="entry name" value="VWC"/>
    <property type="match status" value="1"/>
</dbReference>
<feature type="coiled-coil region" evidence="24">
    <location>
        <begin position="1385"/>
        <end position="1412"/>
    </location>
</feature>
<keyword evidence="6" id="KW-0433">Leucine-rich repeat</keyword>
<dbReference type="SMART" id="SM00408">
    <property type="entry name" value="IGc2"/>
    <property type="match status" value="4"/>
</dbReference>
<organism evidence="28 29">
    <name type="scientific">Octopus sinensis</name>
    <name type="common">East Asian common octopus</name>
    <dbReference type="NCBI Taxonomy" id="2607531"/>
    <lineage>
        <taxon>Eukaryota</taxon>
        <taxon>Metazoa</taxon>
        <taxon>Spiralia</taxon>
        <taxon>Lophotrochozoa</taxon>
        <taxon>Mollusca</taxon>
        <taxon>Cephalopoda</taxon>
        <taxon>Coleoidea</taxon>
        <taxon>Octopodiformes</taxon>
        <taxon>Octopoda</taxon>
        <taxon>Incirrata</taxon>
        <taxon>Octopodidae</taxon>
        <taxon>Octopus</taxon>
    </lineage>
</organism>
<evidence type="ECO:0000256" key="20">
    <source>
        <dbReference type="ARBA" id="ARBA00048887"/>
    </source>
</evidence>
<dbReference type="SMART" id="SM00082">
    <property type="entry name" value="LRRCT"/>
    <property type="match status" value="1"/>
</dbReference>
<dbReference type="RefSeq" id="XP_029634861.1">
    <property type="nucleotide sequence ID" value="XM_029779001.2"/>
</dbReference>
<dbReference type="PANTHER" id="PTHR11475:SF58">
    <property type="entry name" value="PEROXIDASIN"/>
    <property type="match status" value="1"/>
</dbReference>
<dbReference type="KEGG" id="osn:115210405"/>
<evidence type="ECO:0000256" key="18">
    <source>
        <dbReference type="ARBA" id="ARBA00047610"/>
    </source>
</evidence>
<feature type="domain" description="Ig-like" evidence="27">
    <location>
        <begin position="211"/>
        <end position="293"/>
    </location>
</feature>
<dbReference type="SMART" id="SM00013">
    <property type="entry name" value="LRRNT"/>
    <property type="match status" value="1"/>
</dbReference>
<dbReference type="GO" id="GO:0046872">
    <property type="term" value="F:metal ion binding"/>
    <property type="evidence" value="ECO:0007669"/>
    <property type="project" value="UniProtKB-KW"/>
</dbReference>
<feature type="domain" description="Ig-like" evidence="27">
    <location>
        <begin position="432"/>
        <end position="516"/>
    </location>
</feature>
<dbReference type="FunFam" id="2.60.40.10:FF:000032">
    <property type="entry name" value="palladin isoform X1"/>
    <property type="match status" value="1"/>
</dbReference>
<evidence type="ECO:0000256" key="9">
    <source>
        <dbReference type="ARBA" id="ARBA00022729"/>
    </source>
</evidence>
<comment type="subcellular location">
    <subcellularLocation>
        <location evidence="2">Secreted</location>
    </subcellularLocation>
</comment>
<evidence type="ECO:0000256" key="7">
    <source>
        <dbReference type="ARBA" id="ARBA00022617"/>
    </source>
</evidence>
<evidence type="ECO:0000256" key="17">
    <source>
        <dbReference type="ARBA" id="ARBA00047544"/>
    </source>
</evidence>
<dbReference type="InterPro" id="IPR034824">
    <property type="entry name" value="Peroxidasin_peroxidase"/>
</dbReference>
<gene>
    <name evidence="29" type="primary">LOC115210405</name>
</gene>
<feature type="domain" description="VWFC" evidence="26">
    <location>
        <begin position="1417"/>
        <end position="1474"/>
    </location>
</feature>
<keyword evidence="10" id="KW-0677">Repeat</keyword>
<dbReference type="GO" id="GO:0004601">
    <property type="term" value="F:peroxidase activity"/>
    <property type="evidence" value="ECO:0007669"/>
    <property type="project" value="UniProtKB-KW"/>
</dbReference>
<dbReference type="Pfam" id="PF07679">
    <property type="entry name" value="I-set"/>
    <property type="match status" value="3"/>
</dbReference>
<evidence type="ECO:0000256" key="15">
    <source>
        <dbReference type="ARBA" id="ARBA00023180"/>
    </source>
</evidence>
<dbReference type="GO" id="GO:0020037">
    <property type="term" value="F:heme binding"/>
    <property type="evidence" value="ECO:0007669"/>
    <property type="project" value="InterPro"/>
</dbReference>
<evidence type="ECO:0000256" key="24">
    <source>
        <dbReference type="SAM" id="Coils"/>
    </source>
</evidence>
<evidence type="ECO:0000256" key="3">
    <source>
        <dbReference type="ARBA" id="ARBA00009588"/>
    </source>
</evidence>
<evidence type="ECO:0000256" key="11">
    <source>
        <dbReference type="ARBA" id="ARBA00022837"/>
    </source>
</evidence>
<dbReference type="GO" id="GO:0005615">
    <property type="term" value="C:extracellular space"/>
    <property type="evidence" value="ECO:0007669"/>
    <property type="project" value="TreeGrafter"/>
</dbReference>
<evidence type="ECO:0000256" key="16">
    <source>
        <dbReference type="ARBA" id="ARBA00023319"/>
    </source>
</evidence>
<keyword evidence="4" id="KW-0964">Secreted</keyword>
<keyword evidence="28" id="KW-1185">Reference proteome</keyword>
<evidence type="ECO:0000256" key="4">
    <source>
        <dbReference type="ARBA" id="ARBA00022525"/>
    </source>
</evidence>